<dbReference type="InterPro" id="IPR047664">
    <property type="entry name" value="SWEET"/>
</dbReference>
<feature type="transmembrane region" description="Helical" evidence="12">
    <location>
        <begin position="163"/>
        <end position="185"/>
    </location>
</feature>
<evidence type="ECO:0000256" key="9">
    <source>
        <dbReference type="ARBA" id="ARBA00022989"/>
    </source>
</evidence>
<evidence type="ECO:0000256" key="2">
    <source>
        <dbReference type="ARBA" id="ARBA00004653"/>
    </source>
</evidence>
<keyword evidence="8" id="KW-0677">Repeat</keyword>
<evidence type="ECO:0000256" key="4">
    <source>
        <dbReference type="ARBA" id="ARBA00022448"/>
    </source>
</evidence>
<accession>A0A084WT49</accession>
<feature type="transmembrane region" description="Helical" evidence="12">
    <location>
        <begin position="15"/>
        <end position="36"/>
    </location>
</feature>
<dbReference type="VEuPathDB" id="VectorBase:ASIC021709"/>
<comment type="function">
    <text evidence="12">Mediates sugar transport across membranes.</text>
</comment>
<feature type="transmembrane region" description="Helical" evidence="12">
    <location>
        <begin position="197"/>
        <end position="216"/>
    </location>
</feature>
<dbReference type="Pfam" id="PF03083">
    <property type="entry name" value="MtN3_slv"/>
    <property type="match status" value="2"/>
</dbReference>
<dbReference type="GO" id="GO:0000139">
    <property type="term" value="C:Golgi membrane"/>
    <property type="evidence" value="ECO:0007669"/>
    <property type="project" value="UniProtKB-SubCell"/>
</dbReference>
<keyword evidence="11 12" id="KW-0472">Membrane</keyword>
<keyword evidence="15" id="KW-1185">Reference proteome</keyword>
<reference evidence="14" key="2">
    <citation type="submission" date="2020-05" db="UniProtKB">
        <authorList>
            <consortium name="EnsemblMetazoa"/>
        </authorList>
    </citation>
    <scope>IDENTIFICATION</scope>
</reference>
<dbReference type="Proteomes" id="UP000030765">
    <property type="component" value="Unassembled WGS sequence"/>
</dbReference>
<comment type="similarity">
    <text evidence="3 12">Belongs to the SWEET sugar transporter family.</text>
</comment>
<feature type="transmembrane region" description="Helical" evidence="12">
    <location>
        <begin position="130"/>
        <end position="151"/>
    </location>
</feature>
<evidence type="ECO:0000256" key="5">
    <source>
        <dbReference type="ARBA" id="ARBA00022475"/>
    </source>
</evidence>
<evidence type="ECO:0000256" key="1">
    <source>
        <dbReference type="ARBA" id="ARBA00004651"/>
    </source>
</evidence>
<dbReference type="EMBL" id="KE525419">
    <property type="protein sequence ID" value="KFB53393.1"/>
    <property type="molecule type" value="Genomic_DNA"/>
</dbReference>
<evidence type="ECO:0000256" key="10">
    <source>
        <dbReference type="ARBA" id="ARBA00023034"/>
    </source>
</evidence>
<evidence type="ECO:0000256" key="3">
    <source>
        <dbReference type="ARBA" id="ARBA00007809"/>
    </source>
</evidence>
<keyword evidence="10" id="KW-0333">Golgi apparatus</keyword>
<keyword evidence="7 12" id="KW-0812">Transmembrane</keyword>
<dbReference type="VEuPathDB" id="VectorBase:ASIS002849"/>
<comment type="subcellular location">
    <subcellularLocation>
        <location evidence="1 12">Cell membrane</location>
        <topology evidence="1 12">Multi-pass membrane protein</topology>
    </subcellularLocation>
    <subcellularLocation>
        <location evidence="2">Golgi apparatus membrane</location>
        <topology evidence="2">Multi-pass membrane protein</topology>
    </subcellularLocation>
</comment>
<keyword evidence="9 12" id="KW-1133">Transmembrane helix</keyword>
<sequence>MAHEVLAALHPHRELIGQAAGLLTVSQYLAGWFICAEIRRRGTTTGFSPLRFVGGVGLSLLQLQYSLKLQASALIWTSIATLLCSVFYSGWYFQFTPVEVRAPFYRLAVTTSTITVGILAYGSQNDSPLVMFRLGLVLTVLALAFIALPLAQLGNVIREKSSASLPLPAILASTGASILWLVYGLLIENSFIVVQKIIALGLCTAQLSLFIVYPAAGSVDKKKKQ</sequence>
<feature type="transmembrane region" description="Helical" evidence="12">
    <location>
        <begin position="48"/>
        <end position="67"/>
    </location>
</feature>
<dbReference type="EnsemblMetazoa" id="ASIC021709-RA">
    <property type="protein sequence ID" value="ASIC021709-PA"/>
    <property type="gene ID" value="ASIC021709"/>
</dbReference>
<dbReference type="EMBL" id="ATLV01026841">
    <property type="status" value="NOT_ANNOTATED_CDS"/>
    <property type="molecule type" value="Genomic_DNA"/>
</dbReference>
<dbReference type="PANTHER" id="PTHR10791">
    <property type="entry name" value="RAG1-ACTIVATING PROTEIN 1"/>
    <property type="match status" value="1"/>
</dbReference>
<evidence type="ECO:0000256" key="7">
    <source>
        <dbReference type="ARBA" id="ARBA00022692"/>
    </source>
</evidence>
<dbReference type="PANTHER" id="PTHR10791:SF5">
    <property type="entry name" value="SUGAR TRANSPORTER SWEET"/>
    <property type="match status" value="1"/>
</dbReference>
<evidence type="ECO:0000313" key="14">
    <source>
        <dbReference type="EnsemblMetazoa" id="ASIC021709-PA"/>
    </source>
</evidence>
<evidence type="ECO:0000313" key="15">
    <source>
        <dbReference type="Proteomes" id="UP000030765"/>
    </source>
</evidence>
<dbReference type="GO" id="GO:0005886">
    <property type="term" value="C:plasma membrane"/>
    <property type="evidence" value="ECO:0007669"/>
    <property type="project" value="UniProtKB-SubCell"/>
</dbReference>
<reference evidence="13 15" key="1">
    <citation type="journal article" date="2014" name="BMC Genomics">
        <title>Genome sequence of Anopheles sinensis provides insight into genetics basis of mosquito competence for malaria parasites.</title>
        <authorList>
            <person name="Zhou D."/>
            <person name="Zhang D."/>
            <person name="Ding G."/>
            <person name="Shi L."/>
            <person name="Hou Q."/>
            <person name="Ye Y."/>
            <person name="Xu Y."/>
            <person name="Zhou H."/>
            <person name="Xiong C."/>
            <person name="Li S."/>
            <person name="Yu J."/>
            <person name="Hong S."/>
            <person name="Yu X."/>
            <person name="Zou P."/>
            <person name="Chen C."/>
            <person name="Chang X."/>
            <person name="Wang W."/>
            <person name="Lv Y."/>
            <person name="Sun Y."/>
            <person name="Ma L."/>
            <person name="Shen B."/>
            <person name="Zhu C."/>
        </authorList>
    </citation>
    <scope>NUCLEOTIDE SEQUENCE [LARGE SCALE GENOMIC DNA]</scope>
</reference>
<dbReference type="OrthoDB" id="409725at2759"/>
<evidence type="ECO:0000313" key="13">
    <source>
        <dbReference type="EMBL" id="KFB53393.1"/>
    </source>
</evidence>
<name>A0A084WT49_ANOSI</name>
<evidence type="ECO:0000256" key="12">
    <source>
        <dbReference type="RuleBase" id="RU910715"/>
    </source>
</evidence>
<dbReference type="Gene3D" id="1.20.1280.290">
    <property type="match status" value="1"/>
</dbReference>
<dbReference type="OMA" id="QKIIAMG"/>
<proteinExistence type="inferred from homology"/>
<dbReference type="FunFam" id="1.20.1280.290:FF:000004">
    <property type="entry name" value="Sugar transporter SWEET"/>
    <property type="match status" value="1"/>
</dbReference>
<feature type="transmembrane region" description="Helical" evidence="12">
    <location>
        <begin position="73"/>
        <end position="93"/>
    </location>
</feature>
<evidence type="ECO:0000256" key="6">
    <source>
        <dbReference type="ARBA" id="ARBA00022597"/>
    </source>
</evidence>
<keyword evidence="4 12" id="KW-0813">Transport</keyword>
<protein>
    <recommendedName>
        <fullName evidence="12">Sugar transporter SWEET</fullName>
    </recommendedName>
</protein>
<keyword evidence="5" id="KW-1003">Cell membrane</keyword>
<keyword evidence="6 12" id="KW-0762">Sugar transport</keyword>
<organism evidence="13">
    <name type="scientific">Anopheles sinensis</name>
    <name type="common">Mosquito</name>
    <dbReference type="NCBI Taxonomy" id="74873"/>
    <lineage>
        <taxon>Eukaryota</taxon>
        <taxon>Metazoa</taxon>
        <taxon>Ecdysozoa</taxon>
        <taxon>Arthropoda</taxon>
        <taxon>Hexapoda</taxon>
        <taxon>Insecta</taxon>
        <taxon>Pterygota</taxon>
        <taxon>Neoptera</taxon>
        <taxon>Endopterygota</taxon>
        <taxon>Diptera</taxon>
        <taxon>Nematocera</taxon>
        <taxon>Culicoidea</taxon>
        <taxon>Culicidae</taxon>
        <taxon>Anophelinae</taxon>
        <taxon>Anopheles</taxon>
    </lineage>
</organism>
<evidence type="ECO:0000256" key="8">
    <source>
        <dbReference type="ARBA" id="ARBA00022737"/>
    </source>
</evidence>
<evidence type="ECO:0000256" key="11">
    <source>
        <dbReference type="ARBA" id="ARBA00023136"/>
    </source>
</evidence>
<feature type="transmembrane region" description="Helical" evidence="12">
    <location>
        <begin position="105"/>
        <end position="124"/>
    </location>
</feature>
<dbReference type="InterPro" id="IPR004316">
    <property type="entry name" value="SWEET_rpt"/>
</dbReference>
<dbReference type="AlphaFoldDB" id="A0A084WT49"/>
<gene>
    <name evidence="13" type="ORF">ZHAS_00021709</name>
</gene>
<dbReference type="GO" id="GO:0051119">
    <property type="term" value="F:sugar transmembrane transporter activity"/>
    <property type="evidence" value="ECO:0007669"/>
    <property type="project" value="InterPro"/>
</dbReference>